<dbReference type="EMBL" id="JAWRVE010000046">
    <property type="protein sequence ID" value="KAL1868253.1"/>
    <property type="molecule type" value="Genomic_DNA"/>
</dbReference>
<gene>
    <name evidence="3" type="ORF">Daus18300_005977</name>
</gene>
<keyword evidence="2" id="KW-0732">Signal</keyword>
<feature type="chain" id="PRO_5046226376" evidence="2">
    <location>
        <begin position="16"/>
        <end position="313"/>
    </location>
</feature>
<organism evidence="3 4">
    <name type="scientific">Diaporthe australafricana</name>
    <dbReference type="NCBI Taxonomy" id="127596"/>
    <lineage>
        <taxon>Eukaryota</taxon>
        <taxon>Fungi</taxon>
        <taxon>Dikarya</taxon>
        <taxon>Ascomycota</taxon>
        <taxon>Pezizomycotina</taxon>
        <taxon>Sordariomycetes</taxon>
        <taxon>Sordariomycetidae</taxon>
        <taxon>Diaporthales</taxon>
        <taxon>Diaporthaceae</taxon>
        <taxon>Diaporthe</taxon>
    </lineage>
</organism>
<evidence type="ECO:0000313" key="4">
    <source>
        <dbReference type="Proteomes" id="UP001583177"/>
    </source>
</evidence>
<dbReference type="Proteomes" id="UP001583177">
    <property type="component" value="Unassembled WGS sequence"/>
</dbReference>
<proteinExistence type="predicted"/>
<accession>A0ABR3WXE0</accession>
<name>A0ABR3WXE0_9PEZI</name>
<evidence type="ECO:0000256" key="2">
    <source>
        <dbReference type="SAM" id="SignalP"/>
    </source>
</evidence>
<comment type="caution">
    <text evidence="3">The sequence shown here is derived from an EMBL/GenBank/DDBJ whole genome shotgun (WGS) entry which is preliminary data.</text>
</comment>
<feature type="region of interest" description="Disordered" evidence="1">
    <location>
        <begin position="74"/>
        <end position="108"/>
    </location>
</feature>
<evidence type="ECO:0000256" key="1">
    <source>
        <dbReference type="SAM" id="MobiDB-lite"/>
    </source>
</evidence>
<keyword evidence="4" id="KW-1185">Reference proteome</keyword>
<sequence>MVAYRILFLAGAAAALPLNINLGAYSPALVVGDGEISFGGNQDVSGLMSVLEGAAVNAANGAATNGAAQGAAQGQAQAPAAQPAQAQPAAAQPAAVPATQATGASTTASVDPTLQAQANQIAALQGMGKEIAPREEGETPSIAKRQTGFDRALQYAEAALVKGPKVQLGTGREGGSGVGIIVDNNQQAAARPGTGATEGAAAAPAAGAGAEGAAVAAPAALKRRDLSPKVKVTTMYVRSGVPPSLQNGGSKMSARDVSVEPRVQTIQIAPNKREASPSPNPNAIDAVNLNVDGEQGITMTFVETVEDADEDAA</sequence>
<reference evidence="3 4" key="1">
    <citation type="journal article" date="2024" name="IMA Fungus">
        <title>IMA Genome - F19 : A genome assembly and annotation guide to empower mycologists, including annotated draft genome sequences of Ceratocystis pirilliformis, Diaporthe australafricana, Fusarium ophioides, Paecilomyces lecythidis, and Sporothrix stenoceras.</title>
        <authorList>
            <person name="Aylward J."/>
            <person name="Wilson A.M."/>
            <person name="Visagie C.M."/>
            <person name="Spraker J."/>
            <person name="Barnes I."/>
            <person name="Buitendag C."/>
            <person name="Ceriani C."/>
            <person name="Del Mar Angel L."/>
            <person name="du Plessis D."/>
            <person name="Fuchs T."/>
            <person name="Gasser K."/>
            <person name="Kramer D."/>
            <person name="Li W."/>
            <person name="Munsamy K."/>
            <person name="Piso A."/>
            <person name="Price J.L."/>
            <person name="Sonnekus B."/>
            <person name="Thomas C."/>
            <person name="van der Nest A."/>
            <person name="van Dijk A."/>
            <person name="van Heerden A."/>
            <person name="van Vuuren N."/>
            <person name="Yilmaz N."/>
            <person name="Duong T.A."/>
            <person name="van der Merwe N.A."/>
            <person name="Wingfield M.J."/>
            <person name="Wingfield B.D."/>
        </authorList>
    </citation>
    <scope>NUCLEOTIDE SEQUENCE [LARGE SCALE GENOMIC DNA]</scope>
    <source>
        <strain evidence="3 4">CMW 18300</strain>
    </source>
</reference>
<protein>
    <submittedName>
        <fullName evidence="3">Uncharacterized protein</fullName>
    </submittedName>
</protein>
<feature type="signal peptide" evidence="2">
    <location>
        <begin position="1"/>
        <end position="15"/>
    </location>
</feature>
<evidence type="ECO:0000313" key="3">
    <source>
        <dbReference type="EMBL" id="KAL1868253.1"/>
    </source>
</evidence>